<evidence type="ECO:0000256" key="1">
    <source>
        <dbReference type="ARBA" id="ARBA00006184"/>
    </source>
</evidence>
<feature type="region of interest" description="Disordered" evidence="6">
    <location>
        <begin position="173"/>
        <end position="394"/>
    </location>
</feature>
<comment type="similarity">
    <text evidence="1 5">Belongs to the CDC6/cdc18 family.</text>
</comment>
<dbReference type="GO" id="GO:0005524">
    <property type="term" value="F:ATP binding"/>
    <property type="evidence" value="ECO:0007669"/>
    <property type="project" value="UniProtKB-UniRule"/>
</dbReference>
<accession>A0A1I6P4L9</accession>
<comment type="function">
    <text evidence="5">Involved in regulation of DNA replication.</text>
</comment>
<feature type="domain" description="AAA+ ATPase" evidence="7">
    <location>
        <begin position="89"/>
        <end position="508"/>
    </location>
</feature>
<evidence type="ECO:0000313" key="9">
    <source>
        <dbReference type="EMBL" id="SFS35166.1"/>
    </source>
</evidence>
<keyword evidence="4 5" id="KW-0067">ATP-binding</keyword>
<feature type="compositionally biased region" description="Polar residues" evidence="6">
    <location>
        <begin position="255"/>
        <end position="265"/>
    </location>
</feature>
<dbReference type="PANTHER" id="PTHR10763:SF22">
    <property type="entry name" value="ORC1-TYPE DNA REPLICATION PROTEIN"/>
    <property type="match status" value="1"/>
</dbReference>
<dbReference type="Pfam" id="PF22703">
    <property type="entry name" value="Cdc6_lid"/>
    <property type="match status" value="1"/>
</dbReference>
<feature type="compositionally biased region" description="Low complexity" evidence="6">
    <location>
        <begin position="336"/>
        <end position="355"/>
    </location>
</feature>
<gene>
    <name evidence="9" type="ORF">SAMN04488556_0322</name>
</gene>
<dbReference type="GO" id="GO:0051301">
    <property type="term" value="P:cell division"/>
    <property type="evidence" value="ECO:0007669"/>
    <property type="project" value="UniProtKB-KW"/>
</dbReference>
<evidence type="ECO:0000259" key="8">
    <source>
        <dbReference type="SMART" id="SM01074"/>
    </source>
</evidence>
<sequence>MSDDDLDMTDSDRNVELGGPDGFSTELKGSNLGDDEPNQGLFDDLLSGEPIFENKEVLRPSYTPHELPHRSDQINKMATILVAALRGETPSNILIYGKTGTGKTASAKFVSKELESTSSKYSVPCDVEYINCEVTDTQYRVLAQLANKFIEENEKRIETRLDELRSLVDSVEEFDRDHDTDAGDEQSSGDTSSPQHQTELDPTAGSNTTTEAEEETTSGSATNSHAADSTAVDDGASNAIDGDASNASDARGSIDSDTAPSGTREPTTDSPDRDDTVESADAATEQTSISAVDSTNSEKSPDPASATTSQEETSHQNSSPRAHASTEVDRTSGTTDPASSADPSSSAGDHGSADSNVDFTSGDSPVETEGFESSGDGSSTGSIEHPLEATPFDSLEDIEDRMEELEEDKESFEEVPMTGWPTDRVYSVFFDAVDYSERVVVIMLDEIDKLVEKSGDDTLYNLSRMNSELDNSRVSIIGISNDLKFTDFLDPRVKSSLGEEEIVFPPYDANQLRDILQHRSEVAFKGGALSGDVIPLCAAFAAQEHGDARRALDLLRTAGELAERSQSETIVEEHVRQAQDKIELDRVVEVVRTLPTQSKLVLFSIISLEKHGVQSINTGEVFNIYKRLCEEIDADVLTQRRVTDLISELDMLGIVNAVVVSKGRYGRTKEISLSVPLEETEAVLLSDSRLSDIDDIQPFVQARFEN</sequence>
<dbReference type="AlphaFoldDB" id="A0A1I6P4L9"/>
<dbReference type="InterPro" id="IPR003593">
    <property type="entry name" value="AAA+_ATPase"/>
</dbReference>
<feature type="region of interest" description="Disordered" evidence="6">
    <location>
        <begin position="1"/>
        <end position="40"/>
    </location>
</feature>
<dbReference type="RefSeq" id="WP_245779374.1">
    <property type="nucleotide sequence ID" value="NZ_FOZS01000001.1"/>
</dbReference>
<dbReference type="Proteomes" id="UP000199199">
    <property type="component" value="Unassembled WGS sequence"/>
</dbReference>
<keyword evidence="9" id="KW-0131">Cell cycle</keyword>
<feature type="compositionally biased region" description="Polar residues" evidence="6">
    <location>
        <begin position="284"/>
        <end position="298"/>
    </location>
</feature>
<dbReference type="FunFam" id="1.10.8.60:FF:000073">
    <property type="entry name" value="ORC1-type DNA replication protein"/>
    <property type="match status" value="1"/>
</dbReference>
<name>A0A1I6P4L9_9EURY</name>
<feature type="compositionally biased region" description="Basic and acidic residues" evidence="6">
    <location>
        <begin position="266"/>
        <end position="276"/>
    </location>
</feature>
<dbReference type="Gene3D" id="1.10.10.10">
    <property type="entry name" value="Winged helix-like DNA-binding domain superfamily/Winged helix DNA-binding domain"/>
    <property type="match status" value="1"/>
</dbReference>
<dbReference type="InterPro" id="IPR055237">
    <property type="entry name" value="Cdc6_lid"/>
</dbReference>
<feature type="binding site" evidence="5">
    <location>
        <begin position="101"/>
        <end position="105"/>
    </location>
    <ligand>
        <name>ATP</name>
        <dbReference type="ChEBI" id="CHEBI:30616"/>
    </ligand>
</feature>
<dbReference type="EMBL" id="FOZS01000001">
    <property type="protein sequence ID" value="SFS35166.1"/>
    <property type="molecule type" value="Genomic_DNA"/>
</dbReference>
<dbReference type="SUPFAM" id="SSF46785">
    <property type="entry name" value="Winged helix' DNA-binding domain"/>
    <property type="match status" value="1"/>
</dbReference>
<dbReference type="PANTHER" id="PTHR10763">
    <property type="entry name" value="CELL DIVISION CONTROL PROTEIN 6-RELATED"/>
    <property type="match status" value="1"/>
</dbReference>
<keyword evidence="10" id="KW-1185">Reference proteome</keyword>
<feature type="compositionally biased region" description="Polar residues" evidence="6">
    <location>
        <begin position="185"/>
        <end position="197"/>
    </location>
</feature>
<dbReference type="SUPFAM" id="SSF52540">
    <property type="entry name" value="P-loop containing nucleoside triphosphate hydrolases"/>
    <property type="match status" value="2"/>
</dbReference>
<reference evidence="10" key="1">
    <citation type="submission" date="2016-10" db="EMBL/GenBank/DDBJ databases">
        <authorList>
            <person name="Varghese N."/>
            <person name="Submissions S."/>
        </authorList>
    </citation>
    <scope>NUCLEOTIDE SEQUENCE [LARGE SCALE GENOMIC DNA]</scope>
    <source>
        <strain evidence="10">DSM 22427</strain>
    </source>
</reference>
<keyword evidence="9" id="KW-0132">Cell division</keyword>
<evidence type="ECO:0000256" key="3">
    <source>
        <dbReference type="ARBA" id="ARBA00022741"/>
    </source>
</evidence>
<organism evidence="9 10">
    <name type="scientific">Halostagnicola kamekurae</name>
    <dbReference type="NCBI Taxonomy" id="619731"/>
    <lineage>
        <taxon>Archaea</taxon>
        <taxon>Methanobacteriati</taxon>
        <taxon>Methanobacteriota</taxon>
        <taxon>Stenosarchaea group</taxon>
        <taxon>Halobacteria</taxon>
        <taxon>Halobacteriales</taxon>
        <taxon>Natrialbaceae</taxon>
        <taxon>Halostagnicola</taxon>
    </lineage>
</organism>
<evidence type="ECO:0000256" key="2">
    <source>
        <dbReference type="ARBA" id="ARBA00022705"/>
    </source>
</evidence>
<feature type="binding site" evidence="5">
    <location>
        <position position="519"/>
    </location>
    <ligand>
        <name>ATP</name>
        <dbReference type="ChEBI" id="CHEBI:30616"/>
    </ligand>
</feature>
<feature type="compositionally biased region" description="Polar residues" evidence="6">
    <location>
        <begin position="305"/>
        <end position="320"/>
    </location>
</feature>
<dbReference type="CDD" id="cd08768">
    <property type="entry name" value="Cdc6_C"/>
    <property type="match status" value="1"/>
</dbReference>
<evidence type="ECO:0000313" key="10">
    <source>
        <dbReference type="Proteomes" id="UP000199199"/>
    </source>
</evidence>
<dbReference type="HAMAP" id="MF_01407">
    <property type="entry name" value="ORC1_type_DNA_replic_protein"/>
    <property type="match status" value="1"/>
</dbReference>
<dbReference type="SMART" id="SM00382">
    <property type="entry name" value="AAA"/>
    <property type="match status" value="1"/>
</dbReference>
<dbReference type="InterPro" id="IPR014277">
    <property type="entry name" value="Orc1/Cdc6_arc"/>
</dbReference>
<dbReference type="InterPro" id="IPR015163">
    <property type="entry name" value="Cdc6_C"/>
</dbReference>
<dbReference type="InterPro" id="IPR027417">
    <property type="entry name" value="P-loop_NTPase"/>
</dbReference>
<dbReference type="InterPro" id="IPR050311">
    <property type="entry name" value="ORC1/CDC6"/>
</dbReference>
<feature type="domain" description="Cdc6 C-terminal" evidence="8">
    <location>
        <begin position="602"/>
        <end position="684"/>
    </location>
</feature>
<proteinExistence type="inferred from homology"/>
<evidence type="ECO:0000256" key="6">
    <source>
        <dbReference type="SAM" id="MobiDB-lite"/>
    </source>
</evidence>
<evidence type="ECO:0000256" key="4">
    <source>
        <dbReference type="ARBA" id="ARBA00022840"/>
    </source>
</evidence>
<keyword evidence="3 5" id="KW-0547">Nucleotide-binding</keyword>
<dbReference type="Gene3D" id="1.10.8.60">
    <property type="match status" value="1"/>
</dbReference>
<dbReference type="InterPro" id="IPR036390">
    <property type="entry name" value="WH_DNA-bd_sf"/>
</dbReference>
<dbReference type="Gene3D" id="3.40.50.300">
    <property type="entry name" value="P-loop containing nucleotide triphosphate hydrolases"/>
    <property type="match status" value="1"/>
</dbReference>
<dbReference type="NCBIfam" id="TIGR02928">
    <property type="entry name" value="orc1/cdc6 family replication initiation protein"/>
    <property type="match status" value="1"/>
</dbReference>
<evidence type="ECO:0000256" key="5">
    <source>
        <dbReference type="HAMAP-Rule" id="MF_01407"/>
    </source>
</evidence>
<feature type="binding site" evidence="5">
    <location>
        <position position="507"/>
    </location>
    <ligand>
        <name>ATP</name>
        <dbReference type="ChEBI" id="CHEBI:30616"/>
    </ligand>
</feature>
<evidence type="ECO:0000259" key="7">
    <source>
        <dbReference type="SMART" id="SM00382"/>
    </source>
</evidence>
<keyword evidence="2 5" id="KW-0235">DNA replication</keyword>
<dbReference type="Pfam" id="PF09079">
    <property type="entry name" value="WHD_Cdc6"/>
    <property type="match status" value="1"/>
</dbReference>
<protein>
    <recommendedName>
        <fullName evidence="5">ORC1-type DNA replication protein</fullName>
    </recommendedName>
</protein>
<dbReference type="GO" id="GO:0006260">
    <property type="term" value="P:DNA replication"/>
    <property type="evidence" value="ECO:0007669"/>
    <property type="project" value="UniProtKB-UniRule"/>
</dbReference>
<dbReference type="InterPro" id="IPR036388">
    <property type="entry name" value="WH-like_DNA-bd_sf"/>
</dbReference>
<dbReference type="SMART" id="SM01074">
    <property type="entry name" value="Cdc6_C"/>
    <property type="match status" value="1"/>
</dbReference>